<dbReference type="Pfam" id="PF13560">
    <property type="entry name" value="HTH_31"/>
    <property type="match status" value="1"/>
</dbReference>
<name>A0A087D444_9BIFI</name>
<protein>
    <recommendedName>
        <fullName evidence="3">XRE family transcriptional regulator</fullName>
    </recommendedName>
</protein>
<accession>A0A087D444</accession>
<dbReference type="Proteomes" id="UP000029033">
    <property type="component" value="Unassembled WGS sequence"/>
</dbReference>
<proteinExistence type="predicted"/>
<dbReference type="InterPro" id="IPR001387">
    <property type="entry name" value="Cro/C1-type_HTH"/>
</dbReference>
<dbReference type="GO" id="GO:0003677">
    <property type="term" value="F:DNA binding"/>
    <property type="evidence" value="ECO:0007669"/>
    <property type="project" value="InterPro"/>
</dbReference>
<evidence type="ECO:0008006" key="3">
    <source>
        <dbReference type="Google" id="ProtNLM"/>
    </source>
</evidence>
<dbReference type="InterPro" id="IPR010982">
    <property type="entry name" value="Lambda_DNA-bd_dom_sf"/>
</dbReference>
<dbReference type="STRING" id="158787.BSCA_1905"/>
<sequence>MALAIQPDFLAQLRQNRGLSEDAFARACGVSRNRLEELVNGATPTMLEFSNIQLGFNCGDKGIPMIASESSDDVKGEQKLVA</sequence>
<evidence type="ECO:0000313" key="1">
    <source>
        <dbReference type="EMBL" id="KFI90294.1"/>
    </source>
</evidence>
<reference evidence="1 2" key="1">
    <citation type="submission" date="2014-03" db="EMBL/GenBank/DDBJ databases">
        <title>Genomics of Bifidobacteria.</title>
        <authorList>
            <person name="Ventura M."/>
            <person name="Milani C."/>
            <person name="Lugli G.A."/>
        </authorList>
    </citation>
    <scope>NUCLEOTIDE SEQUENCE [LARGE SCALE GENOMIC DNA]</scope>
    <source>
        <strain evidence="1 2">LMG 21589</strain>
    </source>
</reference>
<comment type="caution">
    <text evidence="1">The sequence shown here is derived from an EMBL/GenBank/DDBJ whole genome shotgun (WGS) entry which is preliminary data.</text>
</comment>
<keyword evidence="2" id="KW-1185">Reference proteome</keyword>
<dbReference type="Gene3D" id="1.10.260.40">
    <property type="entry name" value="lambda repressor-like DNA-binding domains"/>
    <property type="match status" value="1"/>
</dbReference>
<dbReference type="CDD" id="cd00093">
    <property type="entry name" value="HTH_XRE"/>
    <property type="match status" value="1"/>
</dbReference>
<dbReference type="SUPFAM" id="SSF47413">
    <property type="entry name" value="lambda repressor-like DNA-binding domains"/>
    <property type="match status" value="1"/>
</dbReference>
<dbReference type="AlphaFoldDB" id="A0A087D444"/>
<dbReference type="eggNOG" id="ENOG5032EEV">
    <property type="taxonomic scope" value="Bacteria"/>
</dbReference>
<organism evidence="1 2">
    <name type="scientific">Bifidobacterium scardovii</name>
    <dbReference type="NCBI Taxonomy" id="158787"/>
    <lineage>
        <taxon>Bacteria</taxon>
        <taxon>Bacillati</taxon>
        <taxon>Actinomycetota</taxon>
        <taxon>Actinomycetes</taxon>
        <taxon>Bifidobacteriales</taxon>
        <taxon>Bifidobacteriaceae</taxon>
        <taxon>Bifidobacterium</taxon>
    </lineage>
</organism>
<dbReference type="GeneID" id="85167071"/>
<dbReference type="EMBL" id="JGZO01000031">
    <property type="protein sequence ID" value="KFI90294.1"/>
    <property type="molecule type" value="Genomic_DNA"/>
</dbReference>
<gene>
    <name evidence="1" type="ORF">BSCA_1905</name>
</gene>
<evidence type="ECO:0000313" key="2">
    <source>
        <dbReference type="Proteomes" id="UP000029033"/>
    </source>
</evidence>
<dbReference type="RefSeq" id="WP_144414395.1">
    <property type="nucleotide sequence ID" value="NZ_CAUPKV010000018.1"/>
</dbReference>